<accession>A0ABT0WEP0</accession>
<dbReference type="Proteomes" id="UP001523262">
    <property type="component" value="Unassembled WGS sequence"/>
</dbReference>
<gene>
    <name evidence="6" type="ORF">NDK43_21940</name>
</gene>
<dbReference type="EMBL" id="JAMQCR010000002">
    <property type="protein sequence ID" value="MCM2534515.1"/>
    <property type="molecule type" value="Genomic_DNA"/>
</dbReference>
<comment type="caution">
    <text evidence="6">The sequence shown here is derived from an EMBL/GenBank/DDBJ whole genome shotgun (WGS) entry which is preliminary data.</text>
</comment>
<feature type="transmembrane region" description="Helical" evidence="5">
    <location>
        <begin position="47"/>
        <end position="64"/>
    </location>
</feature>
<proteinExistence type="predicted"/>
<keyword evidence="3 5" id="KW-1133">Transmembrane helix</keyword>
<dbReference type="InterPro" id="IPR001046">
    <property type="entry name" value="NRAMP_fam"/>
</dbReference>
<evidence type="ECO:0000256" key="1">
    <source>
        <dbReference type="ARBA" id="ARBA00004141"/>
    </source>
</evidence>
<evidence type="ECO:0000313" key="7">
    <source>
        <dbReference type="Proteomes" id="UP001523262"/>
    </source>
</evidence>
<feature type="transmembrane region" description="Helical" evidence="5">
    <location>
        <begin position="70"/>
        <end position="92"/>
    </location>
</feature>
<dbReference type="Pfam" id="PF01566">
    <property type="entry name" value="Nramp"/>
    <property type="match status" value="1"/>
</dbReference>
<sequence>MLFGLGLFNAGFLASITISLSSSWSIAELFGWSKSLNDKIWEAPKFYVIYIGSLVLAALAILIPNLPLNYISIITQVIGGVLVSPLLIFLILMTSDKKLMGQYTSQFIR</sequence>
<feature type="transmembrane region" description="Helical" evidence="5">
    <location>
        <begin position="6"/>
        <end position="27"/>
    </location>
</feature>
<evidence type="ECO:0000256" key="5">
    <source>
        <dbReference type="SAM" id="Phobius"/>
    </source>
</evidence>
<name>A0ABT0WEP0_9BACI</name>
<evidence type="ECO:0000256" key="4">
    <source>
        <dbReference type="ARBA" id="ARBA00023136"/>
    </source>
</evidence>
<keyword evidence="4 5" id="KW-0472">Membrane</keyword>
<keyword evidence="2 5" id="KW-0812">Transmembrane</keyword>
<reference evidence="6 7" key="1">
    <citation type="submission" date="2022-06" db="EMBL/GenBank/DDBJ databases">
        <authorList>
            <person name="Jeon C.O."/>
        </authorList>
    </citation>
    <scope>NUCLEOTIDE SEQUENCE [LARGE SCALE GENOMIC DNA]</scope>
    <source>
        <strain evidence="6 7">KCTC 13943</strain>
    </source>
</reference>
<evidence type="ECO:0000256" key="3">
    <source>
        <dbReference type="ARBA" id="ARBA00022989"/>
    </source>
</evidence>
<keyword evidence="7" id="KW-1185">Reference proteome</keyword>
<evidence type="ECO:0000313" key="6">
    <source>
        <dbReference type="EMBL" id="MCM2534515.1"/>
    </source>
</evidence>
<organism evidence="6 7">
    <name type="scientific">Neobacillus pocheonensis</name>
    <dbReference type="NCBI Taxonomy" id="363869"/>
    <lineage>
        <taxon>Bacteria</taxon>
        <taxon>Bacillati</taxon>
        <taxon>Bacillota</taxon>
        <taxon>Bacilli</taxon>
        <taxon>Bacillales</taxon>
        <taxon>Bacillaceae</taxon>
        <taxon>Neobacillus</taxon>
    </lineage>
</organism>
<evidence type="ECO:0000256" key="2">
    <source>
        <dbReference type="ARBA" id="ARBA00022692"/>
    </source>
</evidence>
<comment type="subcellular location">
    <subcellularLocation>
        <location evidence="1">Membrane</location>
        <topology evidence="1">Multi-pass membrane protein</topology>
    </subcellularLocation>
</comment>
<protein>
    <submittedName>
        <fullName evidence="6">Divalent metal cation transporter</fullName>
    </submittedName>
</protein>